<dbReference type="Proteomes" id="UP001162156">
    <property type="component" value="Unassembled WGS sequence"/>
</dbReference>
<gene>
    <name evidence="3" type="ORF">NQ314_006468</name>
</gene>
<comment type="caution">
    <text evidence="3">The sequence shown here is derived from an EMBL/GenBank/DDBJ whole genome shotgun (WGS) entry which is preliminary data.</text>
</comment>
<evidence type="ECO:0000313" key="4">
    <source>
        <dbReference type="Proteomes" id="UP001162156"/>
    </source>
</evidence>
<proteinExistence type="predicted"/>
<keyword evidence="1" id="KW-0479">Metal-binding</keyword>
<feature type="domain" description="SWIM-type" evidence="2">
    <location>
        <begin position="1"/>
        <end position="39"/>
    </location>
</feature>
<reference evidence="3" key="1">
    <citation type="journal article" date="2023" name="Insect Mol. Biol.">
        <title>Genome sequencing provides insights into the evolution of gene families encoding plant cell wall-degrading enzymes in longhorned beetles.</title>
        <authorList>
            <person name="Shin N.R."/>
            <person name="Okamura Y."/>
            <person name="Kirsch R."/>
            <person name="Pauchet Y."/>
        </authorList>
    </citation>
    <scope>NUCLEOTIDE SEQUENCE</scope>
    <source>
        <strain evidence="3">RBIC_L_NR</strain>
    </source>
</reference>
<dbReference type="AlphaFoldDB" id="A0AAV8Z169"/>
<evidence type="ECO:0000256" key="1">
    <source>
        <dbReference type="PROSITE-ProRule" id="PRU00325"/>
    </source>
</evidence>
<accession>A0AAV8Z169</accession>
<evidence type="ECO:0000259" key="2">
    <source>
        <dbReference type="PROSITE" id="PS50966"/>
    </source>
</evidence>
<keyword evidence="1" id="KW-0862">Zinc</keyword>
<evidence type="ECO:0000313" key="3">
    <source>
        <dbReference type="EMBL" id="KAJ8957793.1"/>
    </source>
</evidence>
<dbReference type="PROSITE" id="PS50966">
    <property type="entry name" value="ZF_SWIM"/>
    <property type="match status" value="1"/>
</dbReference>
<dbReference type="Pfam" id="PF04434">
    <property type="entry name" value="SWIM"/>
    <property type="match status" value="1"/>
</dbReference>
<dbReference type="GO" id="GO:0008270">
    <property type="term" value="F:zinc ion binding"/>
    <property type="evidence" value="ECO:0007669"/>
    <property type="project" value="UniProtKB-KW"/>
</dbReference>
<keyword evidence="4" id="KW-1185">Reference proteome</keyword>
<sequence length="83" mass="9272">MDSTIPNDQDDWINAECDCPTYFKMLICKHIVRLAIRLKLTTPSPEAKAIPVGVKRHRGRPAKSKRALLDQLIISPSSDVLCA</sequence>
<protein>
    <recommendedName>
        <fullName evidence="2">SWIM-type domain-containing protein</fullName>
    </recommendedName>
</protein>
<dbReference type="InterPro" id="IPR007527">
    <property type="entry name" value="Znf_SWIM"/>
</dbReference>
<keyword evidence="1" id="KW-0863">Zinc-finger</keyword>
<organism evidence="3 4">
    <name type="scientific">Rhamnusium bicolor</name>
    <dbReference type="NCBI Taxonomy" id="1586634"/>
    <lineage>
        <taxon>Eukaryota</taxon>
        <taxon>Metazoa</taxon>
        <taxon>Ecdysozoa</taxon>
        <taxon>Arthropoda</taxon>
        <taxon>Hexapoda</taxon>
        <taxon>Insecta</taxon>
        <taxon>Pterygota</taxon>
        <taxon>Neoptera</taxon>
        <taxon>Endopterygota</taxon>
        <taxon>Coleoptera</taxon>
        <taxon>Polyphaga</taxon>
        <taxon>Cucujiformia</taxon>
        <taxon>Chrysomeloidea</taxon>
        <taxon>Cerambycidae</taxon>
        <taxon>Lepturinae</taxon>
        <taxon>Rhagiini</taxon>
        <taxon>Rhamnusium</taxon>
    </lineage>
</organism>
<dbReference type="EMBL" id="JANEYF010001757">
    <property type="protein sequence ID" value="KAJ8957793.1"/>
    <property type="molecule type" value="Genomic_DNA"/>
</dbReference>
<name>A0AAV8Z169_9CUCU</name>